<evidence type="ECO:0000313" key="4">
    <source>
        <dbReference type="Proteomes" id="UP000027946"/>
    </source>
</evidence>
<evidence type="ECO:0000256" key="1">
    <source>
        <dbReference type="ARBA" id="ARBA00023027"/>
    </source>
</evidence>
<dbReference type="PANTHER" id="PTHR23026:SF125">
    <property type="entry name" value="OXYGEN-INSENSITIVE NAD(P)H NITROREDUCTASE"/>
    <property type="match status" value="1"/>
</dbReference>
<comment type="caution">
    <text evidence="3">The sequence shown here is derived from an EMBL/GenBank/DDBJ whole genome shotgun (WGS) entry which is preliminary data.</text>
</comment>
<evidence type="ECO:0000313" key="3">
    <source>
        <dbReference type="EMBL" id="KDR95755.1"/>
    </source>
</evidence>
<dbReference type="eggNOG" id="COG0778">
    <property type="taxonomic scope" value="Bacteria"/>
</dbReference>
<proteinExistence type="predicted"/>
<organism evidence="3 4">
    <name type="scientific">Peptoclostridium litorale DSM 5388</name>
    <dbReference type="NCBI Taxonomy" id="1121324"/>
    <lineage>
        <taxon>Bacteria</taxon>
        <taxon>Bacillati</taxon>
        <taxon>Bacillota</taxon>
        <taxon>Clostridia</taxon>
        <taxon>Peptostreptococcales</taxon>
        <taxon>Peptoclostridiaceae</taxon>
        <taxon>Peptoclostridium</taxon>
    </lineage>
</organism>
<dbReference type="Proteomes" id="UP000027946">
    <property type="component" value="Unassembled WGS sequence"/>
</dbReference>
<dbReference type="SUPFAM" id="SSF55469">
    <property type="entry name" value="FMN-dependent nitroreductase-like"/>
    <property type="match status" value="1"/>
</dbReference>
<feature type="domain" description="Nitroreductase" evidence="2">
    <location>
        <begin position="8"/>
        <end position="167"/>
    </location>
</feature>
<dbReference type="OrthoDB" id="9783470at2"/>
<dbReference type="Pfam" id="PF00881">
    <property type="entry name" value="Nitroreductase"/>
    <property type="match status" value="1"/>
</dbReference>
<keyword evidence="1" id="KW-0520">NAD</keyword>
<sequence length="187" mass="20784">MNSVIETIKNRRSIRKYMPDQLKEDEINAIIEAGLYAPSAHNDQPWHFTVIQDKELMRQISIDSKEAVKKVSKNATLQKMASNEELDIFYGAPTIIVVSGEEKAMMPTIDCAAATQNMLLAAESLGIGSCWNGLAAFLFQGEGGDEYAKKLGLSQGYQPYYAVALGYKVSDVRRALPRREGTVSYIR</sequence>
<dbReference type="GO" id="GO:0005829">
    <property type="term" value="C:cytosol"/>
    <property type="evidence" value="ECO:0007669"/>
    <property type="project" value="TreeGrafter"/>
</dbReference>
<keyword evidence="4" id="KW-1185">Reference proteome</keyword>
<dbReference type="AlphaFoldDB" id="A0A069RHX1"/>
<accession>A0A069RHX1</accession>
<dbReference type="InterPro" id="IPR000415">
    <property type="entry name" value="Nitroreductase-like"/>
</dbReference>
<dbReference type="InterPro" id="IPR050627">
    <property type="entry name" value="Nitroreductase/BluB"/>
</dbReference>
<dbReference type="GO" id="GO:0046857">
    <property type="term" value="F:oxidoreductase activity, acting on other nitrogenous compounds as donors, with NAD or NADP as acceptor"/>
    <property type="evidence" value="ECO:0007669"/>
    <property type="project" value="TreeGrafter"/>
</dbReference>
<dbReference type="GO" id="GO:0046256">
    <property type="term" value="P:2,4,6-trinitrotoluene catabolic process"/>
    <property type="evidence" value="ECO:0007669"/>
    <property type="project" value="TreeGrafter"/>
</dbReference>
<dbReference type="InterPro" id="IPR029479">
    <property type="entry name" value="Nitroreductase"/>
</dbReference>
<dbReference type="RefSeq" id="WP_038264282.1">
    <property type="nucleotide sequence ID" value="NZ_FSRH01000011.1"/>
</dbReference>
<name>A0A069RHX1_PEPLI</name>
<evidence type="ECO:0000259" key="2">
    <source>
        <dbReference type="Pfam" id="PF00881"/>
    </source>
</evidence>
<dbReference type="STRING" id="1121324.CLIT_10c04820"/>
<dbReference type="Gene3D" id="3.40.109.10">
    <property type="entry name" value="NADH Oxidase"/>
    <property type="match status" value="1"/>
</dbReference>
<protein>
    <recommendedName>
        <fullName evidence="2">Nitroreductase domain-containing protein</fullName>
    </recommendedName>
</protein>
<reference evidence="3 4" key="1">
    <citation type="submission" date="2014-03" db="EMBL/GenBank/DDBJ databases">
        <title>Genome sequence of Clostridium litorale W6, DSM 5388.</title>
        <authorList>
            <person name="Poehlein A."/>
            <person name="Jagirdar A."/>
            <person name="Khonsari B."/>
            <person name="Chibani C.M."/>
            <person name="Gutierrez Gutierrez D.A."/>
            <person name="Davydova E."/>
            <person name="Alghaithi H.S."/>
            <person name="Nair K.P."/>
            <person name="Dhamotharan K."/>
            <person name="Chandran L."/>
            <person name="G W."/>
            <person name="Daniel R."/>
        </authorList>
    </citation>
    <scope>NUCLEOTIDE SEQUENCE [LARGE SCALE GENOMIC DNA]</scope>
    <source>
        <strain evidence="3 4">W6</strain>
    </source>
</reference>
<dbReference type="PANTHER" id="PTHR23026">
    <property type="entry name" value="NADPH NITROREDUCTASE"/>
    <property type="match status" value="1"/>
</dbReference>
<dbReference type="EMBL" id="JJMM01000010">
    <property type="protein sequence ID" value="KDR95755.1"/>
    <property type="molecule type" value="Genomic_DNA"/>
</dbReference>
<gene>
    <name evidence="3" type="ORF">CLIT_10c04820</name>
</gene>